<organism evidence="1">
    <name type="scientific">marine sediment metagenome</name>
    <dbReference type="NCBI Taxonomy" id="412755"/>
    <lineage>
        <taxon>unclassified sequences</taxon>
        <taxon>metagenomes</taxon>
        <taxon>ecological metagenomes</taxon>
    </lineage>
</organism>
<proteinExistence type="predicted"/>
<accession>X1BZ73</accession>
<dbReference type="EMBL" id="BART01013242">
    <property type="protein sequence ID" value="GAG89468.1"/>
    <property type="molecule type" value="Genomic_DNA"/>
</dbReference>
<comment type="caution">
    <text evidence="1">The sequence shown here is derived from an EMBL/GenBank/DDBJ whole genome shotgun (WGS) entry which is preliminary data.</text>
</comment>
<dbReference type="Gene3D" id="3.60.110.10">
    <property type="entry name" value="Carbon-nitrogen hydrolase"/>
    <property type="match status" value="1"/>
</dbReference>
<protein>
    <submittedName>
        <fullName evidence="1">Uncharacterized protein</fullName>
    </submittedName>
</protein>
<name>X1BZ73_9ZZZZ</name>
<feature type="non-terminal residue" evidence="1">
    <location>
        <position position="1"/>
    </location>
</feature>
<evidence type="ECO:0000313" key="1">
    <source>
        <dbReference type="EMBL" id="GAG89468.1"/>
    </source>
</evidence>
<gene>
    <name evidence="1" type="ORF">S01H4_27199</name>
</gene>
<reference evidence="1" key="1">
    <citation type="journal article" date="2014" name="Front. Microbiol.">
        <title>High frequency of phylogenetically diverse reductive dehalogenase-homologous genes in deep subseafloor sedimentary metagenomes.</title>
        <authorList>
            <person name="Kawai M."/>
            <person name="Futagami T."/>
            <person name="Toyoda A."/>
            <person name="Takaki Y."/>
            <person name="Nishi S."/>
            <person name="Hori S."/>
            <person name="Arai W."/>
            <person name="Tsubouchi T."/>
            <person name="Morono Y."/>
            <person name="Uchiyama I."/>
            <person name="Ito T."/>
            <person name="Fujiyama A."/>
            <person name="Inagaki F."/>
            <person name="Takami H."/>
        </authorList>
    </citation>
    <scope>NUCLEOTIDE SEQUENCE</scope>
    <source>
        <strain evidence="1">Expedition CK06-06</strain>
    </source>
</reference>
<dbReference type="AlphaFoldDB" id="X1BZ73"/>
<dbReference type="InterPro" id="IPR036526">
    <property type="entry name" value="C-N_Hydrolase_sf"/>
</dbReference>
<sequence>CFFANVGEFGDSLIYTPEKERIERTIPPKEEGLIYKDIDLFKLRSERKKWEKEQKKERLFIQSTR</sequence>